<evidence type="ECO:0000256" key="2">
    <source>
        <dbReference type="ARBA" id="ARBA00007131"/>
    </source>
</evidence>
<protein>
    <submittedName>
        <fullName evidence="5">1-deoxy-D-xylulose-5-phosphate synthase</fullName>
        <ecNumber evidence="5">2.2.1.7</ecNumber>
    </submittedName>
</protein>
<dbReference type="InterPro" id="IPR009014">
    <property type="entry name" value="Transketo_C/PFOR_II"/>
</dbReference>
<dbReference type="SUPFAM" id="SSF52922">
    <property type="entry name" value="TK C-terminal domain-like"/>
    <property type="match status" value="1"/>
</dbReference>
<dbReference type="PANTHER" id="PTHR43825:SF1">
    <property type="entry name" value="TRANSKETOLASE-LIKE PYRIMIDINE-BINDING DOMAIN-CONTAINING PROTEIN"/>
    <property type="match status" value="1"/>
</dbReference>
<dbReference type="Pfam" id="PF02780">
    <property type="entry name" value="Transketolase_C"/>
    <property type="match status" value="1"/>
</dbReference>
<evidence type="ECO:0000256" key="3">
    <source>
        <dbReference type="ARBA" id="ARBA00023052"/>
    </source>
</evidence>
<accession>A0A2T0B6G6</accession>
<dbReference type="InterPro" id="IPR005475">
    <property type="entry name" value="Transketolase-like_Pyr-bd"/>
</dbReference>
<dbReference type="AlphaFoldDB" id="A0A2T0B6G6"/>
<dbReference type="RefSeq" id="WP_106061302.1">
    <property type="nucleotide sequence ID" value="NZ_PVXQ01000065.1"/>
</dbReference>
<keyword evidence="6" id="KW-1185">Reference proteome</keyword>
<comment type="cofactor">
    <cofactor evidence="1">
        <name>thiamine diphosphate</name>
        <dbReference type="ChEBI" id="CHEBI:58937"/>
    </cofactor>
</comment>
<dbReference type="InterPro" id="IPR051157">
    <property type="entry name" value="PDH/Transketolase"/>
</dbReference>
<dbReference type="GO" id="GO:0008661">
    <property type="term" value="F:1-deoxy-D-xylulose-5-phosphate synthase activity"/>
    <property type="evidence" value="ECO:0007669"/>
    <property type="project" value="UniProtKB-EC"/>
</dbReference>
<organism evidence="5 6">
    <name type="scientific">Clostridium vincentii</name>
    <dbReference type="NCBI Taxonomy" id="52704"/>
    <lineage>
        <taxon>Bacteria</taxon>
        <taxon>Bacillati</taxon>
        <taxon>Bacillota</taxon>
        <taxon>Clostridia</taxon>
        <taxon>Eubacteriales</taxon>
        <taxon>Clostridiaceae</taxon>
        <taxon>Clostridium</taxon>
    </lineage>
</organism>
<comment type="similarity">
    <text evidence="2">Belongs to the transketolase family.</text>
</comment>
<evidence type="ECO:0000313" key="5">
    <source>
        <dbReference type="EMBL" id="PRR79480.1"/>
    </source>
</evidence>
<dbReference type="Gene3D" id="3.40.50.970">
    <property type="match status" value="1"/>
</dbReference>
<evidence type="ECO:0000259" key="4">
    <source>
        <dbReference type="SMART" id="SM00861"/>
    </source>
</evidence>
<feature type="domain" description="Transketolase-like pyrimidine-binding" evidence="4">
    <location>
        <begin position="3"/>
        <end position="169"/>
    </location>
</feature>
<dbReference type="Proteomes" id="UP000239471">
    <property type="component" value="Unassembled WGS sequence"/>
</dbReference>
<dbReference type="CDD" id="cd07033">
    <property type="entry name" value="TPP_PYR_DXS_TK_like"/>
    <property type="match status" value="1"/>
</dbReference>
<comment type="caution">
    <text evidence="5">The sequence shown here is derived from an EMBL/GenBank/DDBJ whole genome shotgun (WGS) entry which is preliminary data.</text>
</comment>
<dbReference type="SUPFAM" id="SSF52518">
    <property type="entry name" value="Thiamin diphosphate-binding fold (THDP-binding)"/>
    <property type="match status" value="1"/>
</dbReference>
<evidence type="ECO:0000313" key="6">
    <source>
        <dbReference type="Proteomes" id="UP000239471"/>
    </source>
</evidence>
<evidence type="ECO:0000256" key="1">
    <source>
        <dbReference type="ARBA" id="ARBA00001964"/>
    </source>
</evidence>
<keyword evidence="5" id="KW-0808">Transferase</keyword>
<dbReference type="Pfam" id="PF02779">
    <property type="entry name" value="Transket_pyr"/>
    <property type="match status" value="1"/>
</dbReference>
<dbReference type="InterPro" id="IPR029061">
    <property type="entry name" value="THDP-binding"/>
</dbReference>
<dbReference type="SMART" id="SM00861">
    <property type="entry name" value="Transket_pyr"/>
    <property type="match status" value="1"/>
</dbReference>
<dbReference type="FunFam" id="3.40.50.970:FF:000129">
    <property type="entry name" value="Transketolase"/>
    <property type="match status" value="1"/>
</dbReference>
<reference evidence="5 6" key="1">
    <citation type="submission" date="2018-03" db="EMBL/GenBank/DDBJ databases">
        <title>Genome sequence of Clostridium vincentii DSM 10228.</title>
        <authorList>
            <person name="Poehlein A."/>
            <person name="Daniel R."/>
        </authorList>
    </citation>
    <scope>NUCLEOTIDE SEQUENCE [LARGE SCALE GENOMIC DNA]</scope>
    <source>
        <strain evidence="5 6">DSM 10228</strain>
    </source>
</reference>
<name>A0A2T0B6G6_9CLOT</name>
<dbReference type="PANTHER" id="PTHR43825">
    <property type="entry name" value="PYRUVATE DEHYDROGENASE E1 COMPONENT"/>
    <property type="match status" value="1"/>
</dbReference>
<dbReference type="Gene3D" id="3.40.50.920">
    <property type="match status" value="1"/>
</dbReference>
<keyword evidence="3" id="KW-0786">Thiamine pyrophosphate</keyword>
<dbReference type="InterPro" id="IPR033248">
    <property type="entry name" value="Transketolase_C"/>
</dbReference>
<proteinExistence type="inferred from homology"/>
<dbReference type="EC" id="2.2.1.7" evidence="5"/>
<dbReference type="EMBL" id="PVXQ01000065">
    <property type="protein sequence ID" value="PRR79480.1"/>
    <property type="molecule type" value="Genomic_DNA"/>
</dbReference>
<dbReference type="OrthoDB" id="8732661at2"/>
<sequence>MGKATRESYGMALVELGRENEKVVVLDADLSKSTKTNDFKNNFGDRFFNIGIAEQNLMGMAAGMANVGYIPFASTFAVFATGRAFEIIRNSICYPKANVKVAATHAGLTVGEDGGSHQSIEDIALMCSLPNMTVIVPADHREAMAAVKAAAEINGPVYLRFGRCNTEDIYDDSYIFKIGKGTQLVQGNDLTIVATGMMVQKAIEASKLLKEDGINARVINISTIKPIDEEILIKAAKETKGIVTVEEHSIIGGLGDRVCSVVCEKAPTKVKKIGVNDTFGESGTPNELLEKYGLTSLNIVKEAKELIKEYK</sequence>
<gene>
    <name evidence="5" type="primary">dxs_4</name>
    <name evidence="5" type="ORF">CLVI_33530</name>
</gene>